<dbReference type="InterPro" id="IPR036869">
    <property type="entry name" value="J_dom_sf"/>
</dbReference>
<dbReference type="SUPFAM" id="SSF158682">
    <property type="entry name" value="TerB-like"/>
    <property type="match status" value="1"/>
</dbReference>
<dbReference type="PRINTS" id="PR00625">
    <property type="entry name" value="JDOMAIN"/>
</dbReference>
<dbReference type="EMBL" id="UOFH01000146">
    <property type="protein sequence ID" value="VAW60498.1"/>
    <property type="molecule type" value="Genomic_DNA"/>
</dbReference>
<accession>A0A3B0WWT7</accession>
<dbReference type="InterPro" id="IPR001623">
    <property type="entry name" value="DnaJ_domain"/>
</dbReference>
<dbReference type="InterPro" id="IPR007791">
    <property type="entry name" value="DjlA_N"/>
</dbReference>
<dbReference type="SUPFAM" id="SSF46565">
    <property type="entry name" value="Chaperone J-domain"/>
    <property type="match status" value="1"/>
</dbReference>
<reference evidence="2" key="1">
    <citation type="submission" date="2018-06" db="EMBL/GenBank/DDBJ databases">
        <authorList>
            <person name="Zhirakovskaya E."/>
        </authorList>
    </citation>
    <scope>NUCLEOTIDE SEQUENCE</scope>
</reference>
<proteinExistence type="predicted"/>
<dbReference type="Gene3D" id="1.10.3680.10">
    <property type="entry name" value="TerB-like"/>
    <property type="match status" value="1"/>
</dbReference>
<sequence length="263" mass="30272">MPRLADVVAQTFRSISPEAISDRLFKDPLARWWEIYQQKLDASGYENGVQGAFFIASFAAMGHVAKCDGKVKAVEIELATQVMDHLKLSSEQRQFAIRLFNDGKHVDFALESLLWRFKRQCGHRVSVLQVFIEVQLKMAYADASLNEKEIKIIKRMCKRLDVSESIYTRIERRVRAEKKAANQPVASAPKKVLSLADAYELLNINRWADQDQIKQAYRRMMSKFHPDKVLARGASEVEVIEAHDIIHDVKHAYEMLVKAKRVR</sequence>
<dbReference type="CDD" id="cd06257">
    <property type="entry name" value="DnaJ"/>
    <property type="match status" value="1"/>
</dbReference>
<name>A0A3B0WWT7_9ZZZZ</name>
<organism evidence="2">
    <name type="scientific">hydrothermal vent metagenome</name>
    <dbReference type="NCBI Taxonomy" id="652676"/>
    <lineage>
        <taxon>unclassified sequences</taxon>
        <taxon>metagenomes</taxon>
        <taxon>ecological metagenomes</taxon>
    </lineage>
</organism>
<dbReference type="Pfam" id="PF00226">
    <property type="entry name" value="DnaJ"/>
    <property type="match status" value="1"/>
</dbReference>
<gene>
    <name evidence="2" type="ORF">MNBD_GAMMA08-1640</name>
</gene>
<dbReference type="SMART" id="SM00271">
    <property type="entry name" value="DnaJ"/>
    <property type="match status" value="1"/>
</dbReference>
<dbReference type="CDD" id="cd07316">
    <property type="entry name" value="terB_like_DjlA"/>
    <property type="match status" value="1"/>
</dbReference>
<dbReference type="NCBIfam" id="NF006948">
    <property type="entry name" value="PRK09430.1"/>
    <property type="match status" value="1"/>
</dbReference>
<evidence type="ECO:0000313" key="2">
    <source>
        <dbReference type="EMBL" id="VAW60498.1"/>
    </source>
</evidence>
<evidence type="ECO:0000259" key="1">
    <source>
        <dbReference type="PROSITE" id="PS50076"/>
    </source>
</evidence>
<dbReference type="AlphaFoldDB" id="A0A3B0WWT7"/>
<dbReference type="Gene3D" id="1.10.287.110">
    <property type="entry name" value="DnaJ domain"/>
    <property type="match status" value="1"/>
</dbReference>
<protein>
    <recommendedName>
        <fullName evidence="1">J domain-containing protein</fullName>
    </recommendedName>
</protein>
<dbReference type="InterPro" id="IPR029024">
    <property type="entry name" value="TerB-like"/>
</dbReference>
<dbReference type="Pfam" id="PF05099">
    <property type="entry name" value="TerB"/>
    <property type="match status" value="1"/>
</dbReference>
<feature type="domain" description="J" evidence="1">
    <location>
        <begin position="197"/>
        <end position="263"/>
    </location>
</feature>
<dbReference type="PROSITE" id="PS50076">
    <property type="entry name" value="DNAJ_2"/>
    <property type="match status" value="1"/>
</dbReference>